<evidence type="ECO:0000259" key="13">
    <source>
        <dbReference type="PROSITE" id="PS50928"/>
    </source>
</evidence>
<dbReference type="Proteomes" id="UP000886335">
    <property type="component" value="Unassembled WGS sequence"/>
</dbReference>
<feature type="transmembrane region" description="Helical" evidence="11">
    <location>
        <begin position="20"/>
        <end position="43"/>
    </location>
</feature>
<sequence>MFNPLDILRDPENLQPVLLSLQTAVAALICHLILGVALGYALSRKKLPLRVLLDGLVTLPLIFPPVATGFILLMILGRYGIVGKHLAAQGMDIVFSPAGVYIAAVISGLPLIVKPVQSAIENSAESLKEASFVLGKSELDTFVCIILPTIRRVIIAGLMLSVGRSFGEVGITLMLGGNISNRTETISLAIYNSVFEGNTEKALVLSGLLAVFSLLVFYGMNKLNGNRTTLQ</sequence>
<evidence type="ECO:0000313" key="14">
    <source>
        <dbReference type="EMBL" id="HED30284.1"/>
    </source>
</evidence>
<reference evidence="14" key="1">
    <citation type="journal article" date="2020" name="mSystems">
        <title>Genome- and Community-Level Interaction Insights into Carbon Utilization and Element Cycling Functions of Hydrothermarchaeota in Hydrothermal Sediment.</title>
        <authorList>
            <person name="Zhou Z."/>
            <person name="Liu Y."/>
            <person name="Xu W."/>
            <person name="Pan J."/>
            <person name="Luo Z.H."/>
            <person name="Li M."/>
        </authorList>
    </citation>
    <scope>NUCLEOTIDE SEQUENCE [LARGE SCALE GENOMIC DNA]</scope>
    <source>
        <strain evidence="14">SpSt-1181</strain>
    </source>
</reference>
<comment type="function">
    <text evidence="10">Part of the ABC transporter complex CysAWTP (TC 3.A.1.6.1) involved in sulfate/thiosulfate import. Probably responsible for the translocation of the substrate across the membrane.</text>
</comment>
<evidence type="ECO:0000256" key="10">
    <source>
        <dbReference type="ARBA" id="ARBA00025323"/>
    </source>
</evidence>
<evidence type="ECO:0000256" key="12">
    <source>
        <dbReference type="RuleBase" id="RU365097"/>
    </source>
</evidence>
<dbReference type="AlphaFoldDB" id="A0A831SP07"/>
<comment type="caution">
    <text evidence="12">Lacks conserved residue(s) required for the propagation of feature annotation.</text>
</comment>
<evidence type="ECO:0000256" key="3">
    <source>
        <dbReference type="ARBA" id="ARBA00011779"/>
    </source>
</evidence>
<evidence type="ECO:0000256" key="6">
    <source>
        <dbReference type="ARBA" id="ARBA00022692"/>
    </source>
</evidence>
<dbReference type="Pfam" id="PF00528">
    <property type="entry name" value="BPD_transp_1"/>
    <property type="match status" value="1"/>
</dbReference>
<dbReference type="SUPFAM" id="SSF161098">
    <property type="entry name" value="MetI-like"/>
    <property type="match status" value="1"/>
</dbReference>
<keyword evidence="7 11" id="KW-1133">Transmembrane helix</keyword>
<keyword evidence="9 11" id="KW-0472">Membrane</keyword>
<dbReference type="Gene3D" id="1.10.3720.10">
    <property type="entry name" value="MetI-like"/>
    <property type="match status" value="1"/>
</dbReference>
<accession>A0A831SP07</accession>
<keyword evidence="5 12" id="KW-0500">Molybdenum</keyword>
<comment type="subunit">
    <text evidence="3">The complex is composed of two ATP-binding proteins (CysA), two transmembrane proteins (CysT and CysW) and a solute-binding protein (CysP).</text>
</comment>
<feature type="transmembrane region" description="Helical" evidence="11">
    <location>
        <begin position="93"/>
        <end position="113"/>
    </location>
</feature>
<keyword evidence="12" id="KW-1003">Cell membrane</keyword>
<comment type="caution">
    <text evidence="14">The sequence shown here is derived from an EMBL/GenBank/DDBJ whole genome shotgun (WGS) entry which is preliminary data.</text>
</comment>
<evidence type="ECO:0000256" key="5">
    <source>
        <dbReference type="ARBA" id="ARBA00022505"/>
    </source>
</evidence>
<dbReference type="InterPro" id="IPR011867">
    <property type="entry name" value="ModB_ABC"/>
</dbReference>
<comment type="similarity">
    <text evidence="12">Belongs to the binding-protein-dependent transport system permease family. CysTW subfamily.</text>
</comment>
<dbReference type="EMBL" id="DSBW01000023">
    <property type="protein sequence ID" value="HED30284.1"/>
    <property type="molecule type" value="Genomic_DNA"/>
</dbReference>
<feature type="domain" description="ABC transmembrane type-1" evidence="13">
    <location>
        <begin position="17"/>
        <end position="220"/>
    </location>
</feature>
<dbReference type="InterPro" id="IPR005667">
    <property type="entry name" value="Sulph_transpt2"/>
</dbReference>
<keyword evidence="6 11" id="KW-0812">Transmembrane</keyword>
<dbReference type="GO" id="GO:0015419">
    <property type="term" value="F:ABC-type sulfate transporter activity"/>
    <property type="evidence" value="ECO:0007669"/>
    <property type="project" value="InterPro"/>
</dbReference>
<dbReference type="NCBIfam" id="TIGR02141">
    <property type="entry name" value="modB_ABC"/>
    <property type="match status" value="1"/>
</dbReference>
<evidence type="ECO:0000256" key="2">
    <source>
        <dbReference type="ARBA" id="ARBA00004651"/>
    </source>
</evidence>
<feature type="transmembrane region" description="Helical" evidence="11">
    <location>
        <begin position="202"/>
        <end position="220"/>
    </location>
</feature>
<organism evidence="14">
    <name type="scientific">Prosthecochloris aestuarii</name>
    <dbReference type="NCBI Taxonomy" id="1102"/>
    <lineage>
        <taxon>Bacteria</taxon>
        <taxon>Pseudomonadati</taxon>
        <taxon>Chlorobiota</taxon>
        <taxon>Chlorobiia</taxon>
        <taxon>Chlorobiales</taxon>
        <taxon>Chlorobiaceae</taxon>
        <taxon>Prosthecochloris</taxon>
    </lineage>
</organism>
<keyword evidence="4 11" id="KW-0813">Transport</keyword>
<comment type="function">
    <text evidence="1 12">Part of the binding-protein-dependent transport system for molybdenum; probably responsible for the translocation of the substrate across the membrane.</text>
</comment>
<dbReference type="PROSITE" id="PS50928">
    <property type="entry name" value="ABC_TM1"/>
    <property type="match status" value="1"/>
</dbReference>
<dbReference type="PANTHER" id="PTHR30406">
    <property type="entry name" value="SULFATE TRANSPORT SYSTEM PERMEASE PROTEIN"/>
    <property type="match status" value="1"/>
</dbReference>
<keyword evidence="8" id="KW-0764">Sulfate transport</keyword>
<evidence type="ECO:0000256" key="9">
    <source>
        <dbReference type="ARBA" id="ARBA00023136"/>
    </source>
</evidence>
<evidence type="ECO:0000256" key="1">
    <source>
        <dbReference type="ARBA" id="ARBA00002949"/>
    </source>
</evidence>
<dbReference type="CDD" id="cd06261">
    <property type="entry name" value="TM_PBP2"/>
    <property type="match status" value="1"/>
</dbReference>
<dbReference type="GO" id="GO:0015098">
    <property type="term" value="F:molybdate ion transmembrane transporter activity"/>
    <property type="evidence" value="ECO:0007669"/>
    <property type="project" value="UniProtKB-UniRule"/>
</dbReference>
<feature type="transmembrane region" description="Helical" evidence="11">
    <location>
        <begin position="55"/>
        <end position="81"/>
    </location>
</feature>
<dbReference type="GO" id="GO:0005886">
    <property type="term" value="C:plasma membrane"/>
    <property type="evidence" value="ECO:0007669"/>
    <property type="project" value="UniProtKB-SubCell"/>
</dbReference>
<name>A0A831SP07_PROAE</name>
<protein>
    <recommendedName>
        <fullName evidence="12">Molybdenum transport system permease</fullName>
    </recommendedName>
</protein>
<dbReference type="InterPro" id="IPR000515">
    <property type="entry name" value="MetI-like"/>
</dbReference>
<evidence type="ECO:0000256" key="8">
    <source>
        <dbReference type="ARBA" id="ARBA00023032"/>
    </source>
</evidence>
<dbReference type="PANTHER" id="PTHR30406:SF8">
    <property type="entry name" value="SULFATE TRANSPORT SYSTEM PERMEASE PROTEIN CYST"/>
    <property type="match status" value="1"/>
</dbReference>
<evidence type="ECO:0000256" key="11">
    <source>
        <dbReference type="RuleBase" id="RU363032"/>
    </source>
</evidence>
<dbReference type="InterPro" id="IPR035906">
    <property type="entry name" value="MetI-like_sf"/>
</dbReference>
<comment type="subcellular location">
    <subcellularLocation>
        <location evidence="2 11">Cell membrane</location>
        <topology evidence="2 11">Multi-pass membrane protein</topology>
    </subcellularLocation>
</comment>
<evidence type="ECO:0000256" key="4">
    <source>
        <dbReference type="ARBA" id="ARBA00022448"/>
    </source>
</evidence>
<proteinExistence type="inferred from homology"/>
<gene>
    <name evidence="14" type="primary">modB</name>
    <name evidence="14" type="ORF">ENN50_01055</name>
</gene>
<evidence type="ECO:0000256" key="7">
    <source>
        <dbReference type="ARBA" id="ARBA00022989"/>
    </source>
</evidence>